<accession>A0A9W8EAK9</accession>
<evidence type="ECO:0000313" key="4">
    <source>
        <dbReference type="Proteomes" id="UP001151582"/>
    </source>
</evidence>
<name>A0A9W8EAK9_9FUNG</name>
<organism evidence="3 4">
    <name type="scientific">Dimargaris verticillata</name>
    <dbReference type="NCBI Taxonomy" id="2761393"/>
    <lineage>
        <taxon>Eukaryota</taxon>
        <taxon>Fungi</taxon>
        <taxon>Fungi incertae sedis</taxon>
        <taxon>Zoopagomycota</taxon>
        <taxon>Kickxellomycotina</taxon>
        <taxon>Dimargaritomycetes</taxon>
        <taxon>Dimargaritales</taxon>
        <taxon>Dimargaritaceae</taxon>
        <taxon>Dimargaris</taxon>
    </lineage>
</organism>
<keyword evidence="4" id="KW-1185">Reference proteome</keyword>
<reference evidence="3" key="1">
    <citation type="submission" date="2022-07" db="EMBL/GenBank/DDBJ databases">
        <title>Phylogenomic reconstructions and comparative analyses of Kickxellomycotina fungi.</title>
        <authorList>
            <person name="Reynolds N.K."/>
            <person name="Stajich J.E."/>
            <person name="Barry K."/>
            <person name="Grigoriev I.V."/>
            <person name="Crous P."/>
            <person name="Smith M.E."/>
        </authorList>
    </citation>
    <scope>NUCLEOTIDE SEQUENCE</scope>
    <source>
        <strain evidence="3">RSA 567</strain>
    </source>
</reference>
<feature type="chain" id="PRO_5040993658" description="F-box domain-containing protein" evidence="1">
    <location>
        <begin position="22"/>
        <end position="99"/>
    </location>
</feature>
<feature type="signal peptide" evidence="1">
    <location>
        <begin position="1"/>
        <end position="21"/>
    </location>
</feature>
<evidence type="ECO:0000313" key="3">
    <source>
        <dbReference type="EMBL" id="KAJ1971882.1"/>
    </source>
</evidence>
<feature type="domain" description="F-box" evidence="2">
    <location>
        <begin position="47"/>
        <end position="93"/>
    </location>
</feature>
<dbReference type="InterPro" id="IPR001810">
    <property type="entry name" value="F-box_dom"/>
</dbReference>
<dbReference type="PROSITE" id="PS50181">
    <property type="entry name" value="FBOX"/>
    <property type="match status" value="1"/>
</dbReference>
<dbReference type="EMBL" id="JANBQB010001214">
    <property type="protein sequence ID" value="KAJ1971882.1"/>
    <property type="molecule type" value="Genomic_DNA"/>
</dbReference>
<gene>
    <name evidence="3" type="ORF">H4R34_005598</name>
</gene>
<protein>
    <recommendedName>
        <fullName evidence="2">F-box domain-containing protein</fullName>
    </recommendedName>
</protein>
<evidence type="ECO:0000256" key="1">
    <source>
        <dbReference type="SAM" id="SignalP"/>
    </source>
</evidence>
<sequence length="99" mass="11093">MRYRITLLLLATVAMSQSTLPDTPGSDVTNIGVAQVSLQENPSQKLQAHIENQPSETLNEIFKLLDPMHLRSVLTLSRGLYTVAKEVPVLKTFQFNRDL</sequence>
<proteinExistence type="predicted"/>
<dbReference type="AlphaFoldDB" id="A0A9W8EAK9"/>
<comment type="caution">
    <text evidence="3">The sequence shown here is derived from an EMBL/GenBank/DDBJ whole genome shotgun (WGS) entry which is preliminary data.</text>
</comment>
<dbReference type="Proteomes" id="UP001151582">
    <property type="component" value="Unassembled WGS sequence"/>
</dbReference>
<evidence type="ECO:0000259" key="2">
    <source>
        <dbReference type="PROSITE" id="PS50181"/>
    </source>
</evidence>
<keyword evidence="1" id="KW-0732">Signal</keyword>